<evidence type="ECO:0000256" key="9">
    <source>
        <dbReference type="ARBA" id="ARBA00045828"/>
    </source>
</evidence>
<protein>
    <recommendedName>
        <fullName evidence="4">Membrane-bound transcription factor site-2 protease</fullName>
        <ecNumber evidence="3">3.4.24.85</ecNumber>
    </recommendedName>
    <alternativeName>
        <fullName evidence="8">Endopeptidase S2P</fullName>
    </alternativeName>
</protein>
<organism evidence="12 13">
    <name type="scientific">Bemisia tabaci</name>
    <name type="common">Sweetpotato whitefly</name>
    <name type="synonym">Aleurodes tabaci</name>
    <dbReference type="NCBI Taxonomy" id="7038"/>
    <lineage>
        <taxon>Eukaryota</taxon>
        <taxon>Metazoa</taxon>
        <taxon>Ecdysozoa</taxon>
        <taxon>Arthropoda</taxon>
        <taxon>Hexapoda</taxon>
        <taxon>Insecta</taxon>
        <taxon>Pterygota</taxon>
        <taxon>Neoptera</taxon>
        <taxon>Paraneoptera</taxon>
        <taxon>Hemiptera</taxon>
        <taxon>Sternorrhyncha</taxon>
        <taxon>Aleyrodoidea</taxon>
        <taxon>Aleyrodidae</taxon>
        <taxon>Aleyrodinae</taxon>
        <taxon>Bemisia</taxon>
    </lineage>
</organism>
<evidence type="ECO:0000259" key="11">
    <source>
        <dbReference type="Pfam" id="PF02163"/>
    </source>
</evidence>
<dbReference type="EMBL" id="OU963863">
    <property type="protein sequence ID" value="CAH0384965.1"/>
    <property type="molecule type" value="Genomic_DNA"/>
</dbReference>
<evidence type="ECO:0000256" key="10">
    <source>
        <dbReference type="SAM" id="Phobius"/>
    </source>
</evidence>
<comment type="subcellular location">
    <subcellularLocation>
        <location evidence="2">Endomembrane system</location>
        <topology evidence="2">Multi-pass membrane protein</topology>
    </subcellularLocation>
</comment>
<dbReference type="Pfam" id="PF02163">
    <property type="entry name" value="Peptidase_M50"/>
    <property type="match status" value="1"/>
</dbReference>
<dbReference type="InterPro" id="IPR001193">
    <property type="entry name" value="MBTPS2"/>
</dbReference>
<dbReference type="PRINTS" id="PR01000">
    <property type="entry name" value="SREBPS2PTASE"/>
</dbReference>
<sequence length="495" mass="56180">MGELQVYLSVVFIMYCIAYFFDSFFKSCCHYPYIVLMKKSGITIGLMNIQWFTTAFNRLIQKWGTVRPKCLATWYCIGSVVSIALMPVATILIIVRIGYSIKDFFQEDSNGEKSHFAGITFEPVIPGLNLPAQDIFHYIFSLLTCTIVHELGHAVAAAREGLHISGFGVQLLFIIPFAYTLLDQVDNLPPSKQLRVLCAGIWHNLILAVFAAFVVFAMPFIFAPVYSIGQSVHVEQILKDSLLIGPSGLEVGDEITKVNYCPVQDMNSWRDCLVQSTESLSPGYCVSSEFIHQHDESFEVKHLNDGTIDCCRSNMSRNLCFEYLESEFEPIELPQYSCLNVRNVVENFEKPCQTSQECEGLHCFRPMLTSPMKLIQIRRQNKPVILFRGHASEIFRSVGVSEYVPRYFMFPSWLPATISKFFSYLHVFSAGIAVVNVIPCFYFDGFHITRVLVHMIWQRSLPSSVRLAVTTCITILGSFILIIYLVLNLALLITR</sequence>
<keyword evidence="5 10" id="KW-0812">Transmembrane</keyword>
<accession>A0A9P0A696</accession>
<dbReference type="GO" id="GO:0004222">
    <property type="term" value="F:metalloendopeptidase activity"/>
    <property type="evidence" value="ECO:0007669"/>
    <property type="project" value="InterPro"/>
</dbReference>
<feature type="domain" description="Peptidase M50" evidence="11">
    <location>
        <begin position="139"/>
        <end position="472"/>
    </location>
</feature>
<keyword evidence="6 10" id="KW-1133">Transmembrane helix</keyword>
<gene>
    <name evidence="12" type="ORF">BEMITA_LOCUS4246</name>
</gene>
<dbReference type="KEGG" id="btab:109040122"/>
<name>A0A9P0A696_BEMTA</name>
<evidence type="ECO:0000313" key="12">
    <source>
        <dbReference type="EMBL" id="CAH0384965.1"/>
    </source>
</evidence>
<dbReference type="PANTHER" id="PTHR13325">
    <property type="entry name" value="PROTEASE M50 MEMBRANE-BOUND TRANSCRIPTION FACTOR SITE 2 PROTEASE"/>
    <property type="match status" value="1"/>
</dbReference>
<evidence type="ECO:0000256" key="4">
    <source>
        <dbReference type="ARBA" id="ARBA00014400"/>
    </source>
</evidence>
<evidence type="ECO:0000256" key="7">
    <source>
        <dbReference type="ARBA" id="ARBA00023136"/>
    </source>
</evidence>
<feature type="transmembrane region" description="Helical" evidence="10">
    <location>
        <begin position="162"/>
        <end position="182"/>
    </location>
</feature>
<feature type="transmembrane region" description="Helical" evidence="10">
    <location>
        <begin position="464"/>
        <end position="487"/>
    </location>
</feature>
<keyword evidence="13" id="KW-1185">Reference proteome</keyword>
<keyword evidence="7 10" id="KW-0472">Membrane</keyword>
<feature type="transmembrane region" description="Helical" evidence="10">
    <location>
        <begin position="135"/>
        <end position="156"/>
    </location>
</feature>
<dbReference type="GO" id="GO:0016020">
    <property type="term" value="C:membrane"/>
    <property type="evidence" value="ECO:0007669"/>
    <property type="project" value="InterPro"/>
</dbReference>
<dbReference type="GO" id="GO:0005737">
    <property type="term" value="C:cytoplasm"/>
    <property type="evidence" value="ECO:0007669"/>
    <property type="project" value="TreeGrafter"/>
</dbReference>
<dbReference type="GO" id="GO:0012505">
    <property type="term" value="C:endomembrane system"/>
    <property type="evidence" value="ECO:0007669"/>
    <property type="project" value="UniProtKB-SubCell"/>
</dbReference>
<dbReference type="AlphaFoldDB" id="A0A9P0A696"/>
<dbReference type="GO" id="GO:0031293">
    <property type="term" value="P:membrane protein intracellular domain proteolysis"/>
    <property type="evidence" value="ECO:0007669"/>
    <property type="project" value="TreeGrafter"/>
</dbReference>
<feature type="transmembrane region" description="Helical" evidence="10">
    <location>
        <begin position="6"/>
        <end position="29"/>
    </location>
</feature>
<dbReference type="PANTHER" id="PTHR13325:SF3">
    <property type="entry name" value="MEMBRANE-BOUND TRANSCRIPTION FACTOR SITE-2 PROTEASE"/>
    <property type="match status" value="1"/>
</dbReference>
<feature type="transmembrane region" description="Helical" evidence="10">
    <location>
        <begin position="421"/>
        <end position="443"/>
    </location>
</feature>
<evidence type="ECO:0000313" key="13">
    <source>
        <dbReference type="Proteomes" id="UP001152759"/>
    </source>
</evidence>
<dbReference type="EC" id="3.4.24.85" evidence="3"/>
<evidence type="ECO:0000256" key="1">
    <source>
        <dbReference type="ARBA" id="ARBA00001350"/>
    </source>
</evidence>
<reference evidence="12" key="1">
    <citation type="submission" date="2021-12" db="EMBL/GenBank/DDBJ databases">
        <authorList>
            <person name="King R."/>
        </authorList>
    </citation>
    <scope>NUCLEOTIDE SEQUENCE</scope>
</reference>
<evidence type="ECO:0000256" key="5">
    <source>
        <dbReference type="ARBA" id="ARBA00022692"/>
    </source>
</evidence>
<evidence type="ECO:0000256" key="6">
    <source>
        <dbReference type="ARBA" id="ARBA00022989"/>
    </source>
</evidence>
<feature type="transmembrane region" description="Helical" evidence="10">
    <location>
        <begin position="41"/>
        <end position="60"/>
    </location>
</feature>
<dbReference type="Proteomes" id="UP001152759">
    <property type="component" value="Chromosome 2"/>
</dbReference>
<feature type="transmembrane region" description="Helical" evidence="10">
    <location>
        <begin position="72"/>
        <end position="95"/>
    </location>
</feature>
<evidence type="ECO:0000256" key="3">
    <source>
        <dbReference type="ARBA" id="ARBA00012347"/>
    </source>
</evidence>
<comment type="function">
    <text evidence="9">Zinc metalloprotease that mediates intramembrane proteolysis of proteins such as ATF6, ATF6B, SREBF1/SREBP1 and SREBF2/SREBP2. Catalyzes the second step in the proteolytic activation of the sterol regulatory element-binding proteins (SREBPs) SREBF1/SREBP1 and SREBF2/SREBP2: cleaves SREBPs within the first transmembrane segment, thereby releasing the N-terminal segment with a portion of the transmembrane segment attached. Mature N-terminal SREBP fragments shuttle to the nucleus and activate gene transcription. Also mediates the second step in the proteolytic activation of the cyclic AMP-dependent transcription factor ATF-6 (ATF6 and ATF6B). Involved in intramembrane proteolysis during bone formation. In astrocytes and osteoblasts, upon DNA damage and ER stress, mediates the second step of the regulated intramembrane proteolytic activation of the transcription factor CREB3L1, leading to the inhibition of cell-cycle progression.</text>
</comment>
<comment type="catalytic activity">
    <reaction evidence="1">
        <text>Cleaves several transcription factors that are type-2 transmembrane proteins within membrane-spanning domains. Known substrates include sterol regulatory element-binding protein (SREBP) -1, SREBP-2 and forms of the transcriptional activator ATF6. SREBP-2 is cleaved at the site 477-DRSRILL-|-CVLTFLCLSFNPLTSLLQWGGA-505. The residues Asn-Pro, 11 residues distal to the site of cleavage in the membrane-spanning domain, are important for cleavage by S2P endopeptidase. Replacement of either of these residues does not prevent cleavage, but there is no cleavage if both of these residues are replaced.</text>
        <dbReference type="EC" id="3.4.24.85"/>
    </reaction>
</comment>
<feature type="transmembrane region" description="Helical" evidence="10">
    <location>
        <begin position="194"/>
        <end position="222"/>
    </location>
</feature>
<evidence type="ECO:0000256" key="8">
    <source>
        <dbReference type="ARBA" id="ARBA00032658"/>
    </source>
</evidence>
<dbReference type="InterPro" id="IPR008915">
    <property type="entry name" value="Peptidase_M50"/>
</dbReference>
<evidence type="ECO:0000256" key="2">
    <source>
        <dbReference type="ARBA" id="ARBA00004127"/>
    </source>
</evidence>
<dbReference type="GO" id="GO:1905897">
    <property type="term" value="P:regulation of response to endoplasmic reticulum stress"/>
    <property type="evidence" value="ECO:0007669"/>
    <property type="project" value="TreeGrafter"/>
</dbReference>
<proteinExistence type="predicted"/>